<proteinExistence type="predicted"/>
<gene>
    <name evidence="1" type="ORF">CCAM_LOCUS28337</name>
</gene>
<organism evidence="1 2">
    <name type="scientific">Cuscuta campestris</name>
    <dbReference type="NCBI Taxonomy" id="132261"/>
    <lineage>
        <taxon>Eukaryota</taxon>
        <taxon>Viridiplantae</taxon>
        <taxon>Streptophyta</taxon>
        <taxon>Embryophyta</taxon>
        <taxon>Tracheophyta</taxon>
        <taxon>Spermatophyta</taxon>
        <taxon>Magnoliopsida</taxon>
        <taxon>eudicotyledons</taxon>
        <taxon>Gunneridae</taxon>
        <taxon>Pentapetalae</taxon>
        <taxon>asterids</taxon>
        <taxon>lamiids</taxon>
        <taxon>Solanales</taxon>
        <taxon>Convolvulaceae</taxon>
        <taxon>Cuscuteae</taxon>
        <taxon>Cuscuta</taxon>
        <taxon>Cuscuta subgen. Grammica</taxon>
        <taxon>Cuscuta sect. Cleistogrammica</taxon>
    </lineage>
</organism>
<dbReference type="AlphaFoldDB" id="A0A484MCC2"/>
<dbReference type="Proteomes" id="UP000595140">
    <property type="component" value="Unassembled WGS sequence"/>
</dbReference>
<evidence type="ECO:0000313" key="1">
    <source>
        <dbReference type="EMBL" id="VFQ86561.1"/>
    </source>
</evidence>
<accession>A0A484MCC2</accession>
<evidence type="ECO:0000313" key="2">
    <source>
        <dbReference type="Proteomes" id="UP000595140"/>
    </source>
</evidence>
<reference evidence="1 2" key="1">
    <citation type="submission" date="2018-04" db="EMBL/GenBank/DDBJ databases">
        <authorList>
            <person name="Vogel A."/>
        </authorList>
    </citation>
    <scope>NUCLEOTIDE SEQUENCE [LARGE SCALE GENOMIC DNA]</scope>
</reference>
<protein>
    <submittedName>
        <fullName evidence="1">Uncharacterized protein</fullName>
    </submittedName>
</protein>
<sequence length="124" mass="13797">MNLTALQRAQRYPTLDIHSNMQQRNRQMKSHIWVHFHLELFRIHFTQQTQGADSVLETACWISAVVDGSSGWAAESMGWASAVDDESSGCAETVGREDEDCRMGVLCAVGARPPGSNPYVIFII</sequence>
<keyword evidence="2" id="KW-1185">Reference proteome</keyword>
<dbReference type="EMBL" id="OOIL02003232">
    <property type="protein sequence ID" value="VFQ86561.1"/>
    <property type="molecule type" value="Genomic_DNA"/>
</dbReference>
<name>A0A484MCC2_9ASTE</name>